<dbReference type="EMBL" id="CAJNOO010008536">
    <property type="protein sequence ID" value="CAF1483164.1"/>
    <property type="molecule type" value="Genomic_DNA"/>
</dbReference>
<sequence length="247" mass="29067">MSQLINCDLHTFCDAIQPLIVMYNIEKNEQLNLVINQCYERLVKTNVNDENSIQNLIENLIQVITKSKIPNEHYNTIISICQKIDIKFKQMETKVGQHRNEIDELKKNVDQLQKDNETLKDRMDLSESFNFAYDLSQLFIFYYIAPLLKEINDYKADFSTWTLVNEQLTIMKRKIKNAELNSTALINFVAPLQKELDKYNIDILSLHELIHSRYLSNHQQICSPAEQEDFIDHLAEYKFTTKLSITI</sequence>
<dbReference type="Proteomes" id="UP000663823">
    <property type="component" value="Unassembled WGS sequence"/>
</dbReference>
<dbReference type="OrthoDB" id="10354736at2759"/>
<dbReference type="Proteomes" id="UP000663882">
    <property type="component" value="Unassembled WGS sequence"/>
</dbReference>
<dbReference type="AlphaFoldDB" id="A0A815VAU5"/>
<keyword evidence="1" id="KW-0175">Coiled coil</keyword>
<dbReference type="Proteomes" id="UP000663874">
    <property type="component" value="Unassembled WGS sequence"/>
</dbReference>
<evidence type="ECO:0000313" key="4">
    <source>
        <dbReference type="EMBL" id="CAF4154424.1"/>
    </source>
</evidence>
<gene>
    <name evidence="5" type="ORF">FNK824_LOCUS35921</name>
    <name evidence="4" type="ORF">OTI717_LOCUS36394</name>
    <name evidence="2" type="ORF">RFH988_LOCUS38080</name>
    <name evidence="3" type="ORF">SEV965_LOCUS37354</name>
</gene>
<evidence type="ECO:0000313" key="3">
    <source>
        <dbReference type="EMBL" id="CAF1527675.1"/>
    </source>
</evidence>
<evidence type="ECO:0000256" key="1">
    <source>
        <dbReference type="SAM" id="Coils"/>
    </source>
</evidence>
<feature type="coiled-coil region" evidence="1">
    <location>
        <begin position="88"/>
        <end position="122"/>
    </location>
</feature>
<accession>A0A815VAU5</accession>
<evidence type="ECO:0000313" key="2">
    <source>
        <dbReference type="EMBL" id="CAF1483164.1"/>
    </source>
</evidence>
<dbReference type="EMBL" id="CAJOBE010015865">
    <property type="protein sequence ID" value="CAF4194357.1"/>
    <property type="molecule type" value="Genomic_DNA"/>
</dbReference>
<dbReference type="EMBL" id="CAJNOU010007633">
    <property type="protein sequence ID" value="CAF1527675.1"/>
    <property type="molecule type" value="Genomic_DNA"/>
</dbReference>
<evidence type="ECO:0000313" key="6">
    <source>
        <dbReference type="Proteomes" id="UP000663889"/>
    </source>
</evidence>
<dbReference type="Proteomes" id="UP000663889">
    <property type="component" value="Unassembled WGS sequence"/>
</dbReference>
<name>A0A815VAU5_9BILA</name>
<comment type="caution">
    <text evidence="3">The sequence shown here is derived from an EMBL/GenBank/DDBJ whole genome shotgun (WGS) entry which is preliminary data.</text>
</comment>
<protein>
    <submittedName>
        <fullName evidence="3">Uncharacterized protein</fullName>
    </submittedName>
</protein>
<reference evidence="3" key="1">
    <citation type="submission" date="2021-02" db="EMBL/GenBank/DDBJ databases">
        <authorList>
            <person name="Nowell W R."/>
        </authorList>
    </citation>
    <scope>NUCLEOTIDE SEQUENCE</scope>
</reference>
<organism evidence="3 6">
    <name type="scientific">Rotaria sordida</name>
    <dbReference type="NCBI Taxonomy" id="392033"/>
    <lineage>
        <taxon>Eukaryota</taxon>
        <taxon>Metazoa</taxon>
        <taxon>Spiralia</taxon>
        <taxon>Gnathifera</taxon>
        <taxon>Rotifera</taxon>
        <taxon>Eurotatoria</taxon>
        <taxon>Bdelloidea</taxon>
        <taxon>Philodinida</taxon>
        <taxon>Philodinidae</taxon>
        <taxon>Rotaria</taxon>
    </lineage>
</organism>
<dbReference type="EMBL" id="CAJOAX010015374">
    <property type="protein sequence ID" value="CAF4154424.1"/>
    <property type="molecule type" value="Genomic_DNA"/>
</dbReference>
<proteinExistence type="predicted"/>
<evidence type="ECO:0000313" key="5">
    <source>
        <dbReference type="EMBL" id="CAF4194357.1"/>
    </source>
</evidence>